<gene>
    <name evidence="1" type="ORF">GV791_14745</name>
</gene>
<dbReference type="RefSeq" id="WP_163845182.1">
    <property type="nucleotide sequence ID" value="NZ_JAAGVB010000020.1"/>
</dbReference>
<reference evidence="1 2" key="1">
    <citation type="submission" date="2020-01" db="EMBL/GenBank/DDBJ databases">
        <title>Genetics and antimicrobial susceptibilities of Nocardia species isolated from the soil; a comparison with species isolated from humans.</title>
        <authorList>
            <person name="Carrasco G."/>
            <person name="Monzon S."/>
            <person name="Sansegundo M."/>
            <person name="Garcia E."/>
            <person name="Garrido N."/>
            <person name="Medina M.J."/>
            <person name="Villalon P."/>
            <person name="Ramirez-Arocha A.C."/>
            <person name="Jimenez P."/>
            <person name="Cuesta I."/>
            <person name="Valdezate S."/>
        </authorList>
    </citation>
    <scope>NUCLEOTIDE SEQUENCE [LARGE SCALE GENOMIC DNA]</scope>
    <source>
        <strain evidence="1 2">CNM20110626</strain>
    </source>
</reference>
<name>A0A6P1CR10_9NOCA</name>
<organism evidence="1 2">
    <name type="scientific">Nocardia cyriacigeorgica</name>
    <dbReference type="NCBI Taxonomy" id="135487"/>
    <lineage>
        <taxon>Bacteria</taxon>
        <taxon>Bacillati</taxon>
        <taxon>Actinomycetota</taxon>
        <taxon>Actinomycetes</taxon>
        <taxon>Mycobacteriales</taxon>
        <taxon>Nocardiaceae</taxon>
        <taxon>Nocardia</taxon>
    </lineage>
</organism>
<evidence type="ECO:0000313" key="2">
    <source>
        <dbReference type="Proteomes" id="UP000471166"/>
    </source>
</evidence>
<accession>A0A6P1CR10</accession>
<comment type="caution">
    <text evidence="1">The sequence shown here is derived from an EMBL/GenBank/DDBJ whole genome shotgun (WGS) entry which is preliminary data.</text>
</comment>
<evidence type="ECO:0000313" key="1">
    <source>
        <dbReference type="EMBL" id="NEW33814.1"/>
    </source>
</evidence>
<dbReference type="AlphaFoldDB" id="A0A6P1CR10"/>
<sequence length="149" mass="17622">MPEFTEAERALLRALHDEIGHVIASPDDAIDDMRHSQAFYMGRGFHWRATKTALEGQMHEWIEDAWYPDGRVMRWRTGALLWEARITYARLQRWVESLPPKVRAQALTWWRIHPVDTRDLHQLAQLTLYAINLDDPEPKLFEIQETAYV</sequence>
<dbReference type="Proteomes" id="UP000471166">
    <property type="component" value="Unassembled WGS sequence"/>
</dbReference>
<protein>
    <submittedName>
        <fullName evidence="1">Uncharacterized protein</fullName>
    </submittedName>
</protein>
<dbReference type="EMBL" id="JAAGVB010000020">
    <property type="protein sequence ID" value="NEW33814.1"/>
    <property type="molecule type" value="Genomic_DNA"/>
</dbReference>
<proteinExistence type="predicted"/>